<dbReference type="EMBL" id="CP017812">
    <property type="protein sequence ID" value="AOZ72360.1"/>
    <property type="molecule type" value="Genomic_DNA"/>
</dbReference>
<dbReference type="KEGG" id="avu:BK816_02790"/>
<dbReference type="Proteomes" id="UP000176288">
    <property type="component" value="Chromosome"/>
</dbReference>
<protein>
    <submittedName>
        <fullName evidence="1">Uncharacterized protein</fullName>
    </submittedName>
</protein>
<evidence type="ECO:0000313" key="1">
    <source>
        <dbReference type="EMBL" id="AOZ72360.1"/>
    </source>
</evidence>
<evidence type="ECO:0000313" key="2">
    <source>
        <dbReference type="Proteomes" id="UP000176288"/>
    </source>
</evidence>
<dbReference type="OrthoDB" id="3266223at2"/>
<dbReference type="InterPro" id="IPR047681">
    <property type="entry name" value="PPA1309-like"/>
</dbReference>
<keyword evidence="2" id="KW-1185">Reference proteome</keyword>
<dbReference type="AlphaFoldDB" id="A0A1D9MJK7"/>
<proteinExistence type="predicted"/>
<dbReference type="NCBIfam" id="NF040618">
    <property type="entry name" value="PPA1309_fam"/>
    <property type="match status" value="1"/>
</dbReference>
<name>A0A1D9MJK7_9ACTO</name>
<dbReference type="STRING" id="1912795.BK816_02790"/>
<reference evidence="1 2" key="1">
    <citation type="submission" date="2016-10" db="EMBL/GenBank/DDBJ databases">
        <title>Actinomyces aegypiusis sp. nov., isolated from the Aegypius monachus in Qinghai Tibet Plateau China.</title>
        <authorList>
            <person name="Wang Y."/>
        </authorList>
    </citation>
    <scope>NUCLEOTIDE SEQUENCE [LARGE SCALE GENOMIC DNA]</scope>
    <source>
        <strain evidence="1 2">VUL4_3</strain>
    </source>
</reference>
<organism evidence="1 2">
    <name type="scientific">Boudabousia tangfeifanii</name>
    <dbReference type="NCBI Taxonomy" id="1912795"/>
    <lineage>
        <taxon>Bacteria</taxon>
        <taxon>Bacillati</taxon>
        <taxon>Actinomycetota</taxon>
        <taxon>Actinomycetes</taxon>
        <taxon>Actinomycetales</taxon>
        <taxon>Actinomycetaceae</taxon>
        <taxon>Boudabousia</taxon>
    </lineage>
</organism>
<sequence length="188" mass="20293">MDIASLGVDPQHVALAQVVLEIELEAAKNGWDLPATAYALVPSKDLLAEGEELLPNLREQLETQVAANSEHLTAVAQPDLNLADLEETLAQLAWPEQVAGMAVCLERVSVPPQAEAEAPEDPQAALEFYANHPDREEFRLVAGATRTGKTWCALRSRKLDNPDSVAQGSDMFPDLTEALLATFAPDEA</sequence>
<gene>
    <name evidence="1" type="ORF">BK816_02790</name>
</gene>
<dbReference type="RefSeq" id="WP_071163826.1">
    <property type="nucleotide sequence ID" value="NZ_CP017812.1"/>
</dbReference>
<accession>A0A1D9MJK7</accession>